<proteinExistence type="predicted"/>
<dbReference type="Proteomes" id="UP000775213">
    <property type="component" value="Unassembled WGS sequence"/>
</dbReference>
<accession>A0AAV7G0K8</accession>
<dbReference type="EMBL" id="JAGFBR010000019">
    <property type="protein sequence ID" value="KAH0449197.1"/>
    <property type="molecule type" value="Genomic_DNA"/>
</dbReference>
<name>A0AAV7G0K8_DENCH</name>
<feature type="compositionally biased region" description="Polar residues" evidence="1">
    <location>
        <begin position="1"/>
        <end position="32"/>
    </location>
</feature>
<evidence type="ECO:0000313" key="2">
    <source>
        <dbReference type="EMBL" id="KAH0449197.1"/>
    </source>
</evidence>
<evidence type="ECO:0000256" key="1">
    <source>
        <dbReference type="SAM" id="MobiDB-lite"/>
    </source>
</evidence>
<keyword evidence="3" id="KW-1185">Reference proteome</keyword>
<gene>
    <name evidence="2" type="ORF">IEQ34_022997</name>
</gene>
<feature type="region of interest" description="Disordered" evidence="1">
    <location>
        <begin position="1"/>
        <end position="55"/>
    </location>
</feature>
<sequence>MTHNSNASDQQRTIDVATKRSSSKNPENTSGRELTEASKIIPSTHNSDGRRSDDVTSTITSDSLAVIQKKFHVPNDVLIITPKRTDRAHAPPQGFVEVYEMTLHAGLRFPPAHELFDIFKACGIALPQFLCRAITIIVGSIVFFRLYGATLTIEYLSKMCKFTSDSHDRILCRANKK</sequence>
<dbReference type="AlphaFoldDB" id="A0AAV7G0K8"/>
<evidence type="ECO:0000313" key="3">
    <source>
        <dbReference type="Proteomes" id="UP000775213"/>
    </source>
</evidence>
<comment type="caution">
    <text evidence="2">The sequence shown here is derived from an EMBL/GenBank/DDBJ whole genome shotgun (WGS) entry which is preliminary data.</text>
</comment>
<reference evidence="2 3" key="1">
    <citation type="journal article" date="2021" name="Hortic Res">
        <title>Chromosome-scale assembly of the Dendrobium chrysotoxum genome enhances the understanding of orchid evolution.</title>
        <authorList>
            <person name="Zhang Y."/>
            <person name="Zhang G.Q."/>
            <person name="Zhang D."/>
            <person name="Liu X.D."/>
            <person name="Xu X.Y."/>
            <person name="Sun W.H."/>
            <person name="Yu X."/>
            <person name="Zhu X."/>
            <person name="Wang Z.W."/>
            <person name="Zhao X."/>
            <person name="Zhong W.Y."/>
            <person name="Chen H."/>
            <person name="Yin W.L."/>
            <person name="Huang T."/>
            <person name="Niu S.C."/>
            <person name="Liu Z.J."/>
        </authorList>
    </citation>
    <scope>NUCLEOTIDE SEQUENCE [LARGE SCALE GENOMIC DNA]</scope>
    <source>
        <strain evidence="2">Lindl</strain>
    </source>
</reference>
<organism evidence="2 3">
    <name type="scientific">Dendrobium chrysotoxum</name>
    <name type="common">Orchid</name>
    <dbReference type="NCBI Taxonomy" id="161865"/>
    <lineage>
        <taxon>Eukaryota</taxon>
        <taxon>Viridiplantae</taxon>
        <taxon>Streptophyta</taxon>
        <taxon>Embryophyta</taxon>
        <taxon>Tracheophyta</taxon>
        <taxon>Spermatophyta</taxon>
        <taxon>Magnoliopsida</taxon>
        <taxon>Liliopsida</taxon>
        <taxon>Asparagales</taxon>
        <taxon>Orchidaceae</taxon>
        <taxon>Epidendroideae</taxon>
        <taxon>Malaxideae</taxon>
        <taxon>Dendrobiinae</taxon>
        <taxon>Dendrobium</taxon>
    </lineage>
</organism>
<protein>
    <submittedName>
        <fullName evidence="2">Uncharacterized protein</fullName>
    </submittedName>
</protein>